<sequence>MRRCFIMDKRVVKTRRNITETFLDLFYKKDFEKITIKEIADAAEIERKTFYLHYLDKYDLLDAIVQKHFEHLDEICEAKKDLGLEEGTKIWFNFFEAHQLFFKRLFNIKNADEYKQKLQKFIIRQLDGRLSTAFMHTHHLSEQLFPEFFAAGIVQMVMVYIQDESSNKSAIENQVVQLLKITEDAGNSI</sequence>
<feature type="DNA-binding region" description="H-T-H motif" evidence="2">
    <location>
        <begin position="35"/>
        <end position="54"/>
    </location>
</feature>
<dbReference type="EMBL" id="RQTE01000042">
    <property type="protein sequence ID" value="RZI03969.1"/>
    <property type="molecule type" value="Genomic_DNA"/>
</dbReference>
<proteinExistence type="predicted"/>
<dbReference type="InterPro" id="IPR039532">
    <property type="entry name" value="TetR_C_Firmicutes"/>
</dbReference>
<organism evidence="4 5">
    <name type="scientific">Staphylococcus condimenti</name>
    <dbReference type="NCBI Taxonomy" id="70255"/>
    <lineage>
        <taxon>Bacteria</taxon>
        <taxon>Bacillati</taxon>
        <taxon>Bacillota</taxon>
        <taxon>Bacilli</taxon>
        <taxon>Bacillales</taxon>
        <taxon>Staphylococcaceae</taxon>
        <taxon>Staphylococcus</taxon>
    </lineage>
</organism>
<dbReference type="PROSITE" id="PS50977">
    <property type="entry name" value="HTH_TETR_2"/>
    <property type="match status" value="1"/>
</dbReference>
<evidence type="ECO:0000256" key="2">
    <source>
        <dbReference type="PROSITE-ProRule" id="PRU00335"/>
    </source>
</evidence>
<comment type="caution">
    <text evidence="4">The sequence shown here is derived from an EMBL/GenBank/DDBJ whole genome shotgun (WGS) entry which is preliminary data.</text>
</comment>
<dbReference type="InterPro" id="IPR050624">
    <property type="entry name" value="HTH-type_Tx_Regulator"/>
</dbReference>
<evidence type="ECO:0000259" key="3">
    <source>
        <dbReference type="PROSITE" id="PS50977"/>
    </source>
</evidence>
<dbReference type="SUPFAM" id="SSF46689">
    <property type="entry name" value="Homeodomain-like"/>
    <property type="match status" value="1"/>
</dbReference>
<evidence type="ECO:0000256" key="1">
    <source>
        <dbReference type="ARBA" id="ARBA00023125"/>
    </source>
</evidence>
<dbReference type="Proteomes" id="UP000293854">
    <property type="component" value="Unassembled WGS sequence"/>
</dbReference>
<dbReference type="Pfam" id="PF00440">
    <property type="entry name" value="TetR_N"/>
    <property type="match status" value="1"/>
</dbReference>
<dbReference type="InterPro" id="IPR009057">
    <property type="entry name" value="Homeodomain-like_sf"/>
</dbReference>
<gene>
    <name evidence="4" type="ORF">EIG99_02030</name>
</gene>
<dbReference type="Gene3D" id="1.10.357.10">
    <property type="entry name" value="Tetracycline Repressor, domain 2"/>
    <property type="match status" value="1"/>
</dbReference>
<evidence type="ECO:0000313" key="4">
    <source>
        <dbReference type="EMBL" id="RZI03969.1"/>
    </source>
</evidence>
<dbReference type="PANTHER" id="PTHR43479">
    <property type="entry name" value="ACREF/ENVCD OPERON REPRESSOR-RELATED"/>
    <property type="match status" value="1"/>
</dbReference>
<dbReference type="PANTHER" id="PTHR43479:SF7">
    <property type="entry name" value="TETR-FAMILY TRANSCRIPTIONAL REGULATOR"/>
    <property type="match status" value="1"/>
</dbReference>
<protein>
    <submittedName>
        <fullName evidence="4">TetR/AcrR family transcriptional regulator</fullName>
    </submittedName>
</protein>
<dbReference type="Pfam" id="PF14278">
    <property type="entry name" value="TetR_C_8"/>
    <property type="match status" value="1"/>
</dbReference>
<name>A0A4Q7CSB8_9STAP</name>
<accession>A0A4Q7CSB8</accession>
<reference evidence="4 5" key="1">
    <citation type="submission" date="2018-11" db="EMBL/GenBank/DDBJ databases">
        <title>Genomic profiling of Staphylococcus species from a Poultry farm system in KwaZulu-Natal, South Africa.</title>
        <authorList>
            <person name="Amoako D.G."/>
            <person name="Somboro A.M."/>
            <person name="Abia A.L.K."/>
            <person name="Bester L.A."/>
            <person name="Essack S.Y."/>
        </authorList>
    </citation>
    <scope>NUCLEOTIDE SEQUENCE [LARGE SCALE GENOMIC DNA]</scope>
    <source>
        <strain evidence="4 5">SA11</strain>
    </source>
</reference>
<evidence type="ECO:0000313" key="5">
    <source>
        <dbReference type="Proteomes" id="UP000293854"/>
    </source>
</evidence>
<keyword evidence="1 2" id="KW-0238">DNA-binding</keyword>
<dbReference type="GO" id="GO:0003677">
    <property type="term" value="F:DNA binding"/>
    <property type="evidence" value="ECO:0007669"/>
    <property type="project" value="UniProtKB-UniRule"/>
</dbReference>
<dbReference type="AlphaFoldDB" id="A0A4Q7CSB8"/>
<feature type="domain" description="HTH tetR-type" evidence="3">
    <location>
        <begin position="12"/>
        <end position="72"/>
    </location>
</feature>
<dbReference type="InterPro" id="IPR001647">
    <property type="entry name" value="HTH_TetR"/>
</dbReference>